<name>Q111V2_TRIEI</name>
<reference evidence="1" key="1">
    <citation type="submission" date="2006-06" db="EMBL/GenBank/DDBJ databases">
        <title>Complete sequence of Trichodesmium erythraeum IMS101.</title>
        <authorList>
            <consortium name="US DOE Joint Genome Institute"/>
            <person name="Copeland A."/>
            <person name="Lucas S."/>
            <person name="Lapidus A."/>
            <person name="Barry K."/>
            <person name="Detter J.C."/>
            <person name="Glavina del Rio T."/>
            <person name="Hammon N."/>
            <person name="Israni S."/>
            <person name="Dalin E."/>
            <person name="Tice H."/>
            <person name="Pitluck S."/>
            <person name="Kiss H."/>
            <person name="Munk A.C."/>
            <person name="Brettin T."/>
            <person name="Bruce D."/>
            <person name="Han C."/>
            <person name="Tapia R."/>
            <person name="Gilna P."/>
            <person name="Schmutz J."/>
            <person name="Larimer F."/>
            <person name="Land M."/>
            <person name="Hauser L."/>
            <person name="Kyrpides N."/>
            <person name="Kim E."/>
            <person name="Richardson P."/>
        </authorList>
    </citation>
    <scope>NUCLEOTIDE SEQUENCE [LARGE SCALE GENOMIC DNA]</scope>
    <source>
        <strain evidence="1">IMS101</strain>
    </source>
</reference>
<organism evidence="1">
    <name type="scientific">Trichodesmium erythraeum (strain IMS101)</name>
    <dbReference type="NCBI Taxonomy" id="203124"/>
    <lineage>
        <taxon>Bacteria</taxon>
        <taxon>Bacillati</taxon>
        <taxon>Cyanobacteriota</taxon>
        <taxon>Cyanophyceae</taxon>
        <taxon>Oscillatoriophycideae</taxon>
        <taxon>Oscillatoriales</taxon>
        <taxon>Microcoleaceae</taxon>
        <taxon>Trichodesmium</taxon>
    </lineage>
</organism>
<dbReference type="KEGG" id="ter:Tery_2516"/>
<evidence type="ECO:0000313" key="1">
    <source>
        <dbReference type="EMBL" id="ABG51722.1"/>
    </source>
</evidence>
<dbReference type="AlphaFoldDB" id="Q111V2"/>
<dbReference type="STRING" id="203124.Tery_2516"/>
<proteinExistence type="predicted"/>
<dbReference type="EMBL" id="CP000393">
    <property type="protein sequence ID" value="ABG51722.1"/>
    <property type="molecule type" value="Genomic_DNA"/>
</dbReference>
<sequence length="110" mass="12786">MPGLIGFTRSDALYDFSPTYLKKMVEMTIHGSFYRQDELFSDEAVCATRSHVNVIQTDDQPYQDGEVLVWLDGEFYKQDKLFSQYNLSQQTDPVLLASLYRQTEGLNFLR</sequence>
<dbReference type="RefSeq" id="WP_011612085.1">
    <property type="nucleotide sequence ID" value="NC_008312.1"/>
</dbReference>
<dbReference type="HOGENOM" id="CLU_2169971_0_0_3"/>
<gene>
    <name evidence="1" type="ordered locus">Tery_2516</name>
</gene>
<accession>Q111V2</accession>
<protein>
    <submittedName>
        <fullName evidence="1">Uncharacterized protein</fullName>
    </submittedName>
</protein>